<dbReference type="AlphaFoldDB" id="A0A6P3Y9B2"/>
<name>A0A6P3Y9B2_DINQU</name>
<keyword evidence="1" id="KW-1185">Reference proteome</keyword>
<dbReference type="PANTHER" id="PTHR46060:SF1">
    <property type="entry name" value="MARINER MOS1 TRANSPOSASE-LIKE PROTEIN"/>
    <property type="match status" value="1"/>
</dbReference>
<dbReference type="Proteomes" id="UP000515204">
    <property type="component" value="Unplaced"/>
</dbReference>
<sequence>DNSKMPILSFKKHYIIFGSPTDITSKNSTEHDVVRRGTFEEIHPKLTKVYGNSAPSISTVKKWAAEFKRGRTSLKDDPRKGRPKTATTPETIEKVHNIVLDDRRLKVCEIAEAVGISEEK</sequence>
<gene>
    <name evidence="2" type="primary">LOC106750621</name>
</gene>
<evidence type="ECO:0000313" key="2">
    <source>
        <dbReference type="RefSeq" id="XP_014486574.1"/>
    </source>
</evidence>
<dbReference type="GeneID" id="106750621"/>
<proteinExistence type="predicted"/>
<dbReference type="InterPro" id="IPR052709">
    <property type="entry name" value="Transposase-MT_Hybrid"/>
</dbReference>
<reference evidence="2" key="1">
    <citation type="submission" date="2025-08" db="UniProtKB">
        <authorList>
            <consortium name="RefSeq"/>
        </authorList>
    </citation>
    <scope>IDENTIFICATION</scope>
</reference>
<feature type="non-terminal residue" evidence="2">
    <location>
        <position position="120"/>
    </location>
</feature>
<protein>
    <recommendedName>
        <fullName evidence="3">Protein GVQW3-like</fullName>
    </recommendedName>
</protein>
<dbReference type="RefSeq" id="XP_014486574.1">
    <property type="nucleotide sequence ID" value="XM_014631088.1"/>
</dbReference>
<feature type="non-terminal residue" evidence="2">
    <location>
        <position position="1"/>
    </location>
</feature>
<evidence type="ECO:0008006" key="3">
    <source>
        <dbReference type="Google" id="ProtNLM"/>
    </source>
</evidence>
<organism evidence="1 2">
    <name type="scientific">Dinoponera quadriceps</name>
    <name type="common">South American ant</name>
    <dbReference type="NCBI Taxonomy" id="609295"/>
    <lineage>
        <taxon>Eukaryota</taxon>
        <taxon>Metazoa</taxon>
        <taxon>Ecdysozoa</taxon>
        <taxon>Arthropoda</taxon>
        <taxon>Hexapoda</taxon>
        <taxon>Insecta</taxon>
        <taxon>Pterygota</taxon>
        <taxon>Neoptera</taxon>
        <taxon>Endopterygota</taxon>
        <taxon>Hymenoptera</taxon>
        <taxon>Apocrita</taxon>
        <taxon>Aculeata</taxon>
        <taxon>Formicoidea</taxon>
        <taxon>Formicidae</taxon>
        <taxon>Ponerinae</taxon>
        <taxon>Ponerini</taxon>
        <taxon>Dinoponera</taxon>
    </lineage>
</organism>
<accession>A0A6P3Y9B2</accession>
<evidence type="ECO:0000313" key="1">
    <source>
        <dbReference type="Proteomes" id="UP000515204"/>
    </source>
</evidence>
<dbReference type="OrthoDB" id="10059877at2759"/>
<dbReference type="PANTHER" id="PTHR46060">
    <property type="entry name" value="MARINER MOS1 TRANSPOSASE-LIKE PROTEIN"/>
    <property type="match status" value="1"/>
</dbReference>
<dbReference type="KEGG" id="dqu:106750621"/>